<dbReference type="PANTHER" id="PTHR30005">
    <property type="entry name" value="EXOPOLYPHOSPHATASE"/>
    <property type="match status" value="1"/>
</dbReference>
<dbReference type="Pfam" id="PF02541">
    <property type="entry name" value="Ppx-GppA"/>
    <property type="match status" value="1"/>
</dbReference>
<evidence type="ECO:0000259" key="2">
    <source>
        <dbReference type="Pfam" id="PF23566"/>
    </source>
</evidence>
<organism evidence="3 4">
    <name type="scientific">Phialemonium thermophilum</name>
    <dbReference type="NCBI Taxonomy" id="223376"/>
    <lineage>
        <taxon>Eukaryota</taxon>
        <taxon>Fungi</taxon>
        <taxon>Dikarya</taxon>
        <taxon>Ascomycota</taxon>
        <taxon>Pezizomycotina</taxon>
        <taxon>Sordariomycetes</taxon>
        <taxon>Sordariomycetidae</taxon>
        <taxon>Cephalothecales</taxon>
        <taxon>Cephalothecaceae</taxon>
        <taxon>Phialemonium</taxon>
    </lineage>
</organism>
<sequence>MRSARNAGAMLDAINAKIPDLKIHILAPEVETLLGSMGARSSFVLAKGLFLDLGGGSVQMTYLDTTGPSNRAGQGPSYEVLAAKTGRSMPYGAARLTKILESGDENVQAAETSILKASMRQAFQDLLQNHPALNTVSLPGQSELMHDGDGIDIYLCGGGFRGYGSMLMHNDPTQPYPIPSVATYTVSGSYFGQTKKMLQTNDEYEGKIYGMSKRRRAQFPAIVAVVEAVIEAVPKIRSVTFCGGGNREGFLMMKLPRELRESNPLDLIGVPCSAAGGANSGLEDSLQSVMLTLRSALPHANILSVFTLGLGPVFTRKLWDGIGNESGINASVSLHEAVRQDPGCPGLTHLARAILGLTLCARWAPTSKLLPLDRQIRDGFRRLAGTTDLQASFWAHYIGAVAAVMTTVVPAWPRSPRRVIEAIKFRATSDNENTKLKFRLVISLSLRAAEGLDLPALEKLIREAGKDLPDGKIGKTVAVHIEVLNT</sequence>
<evidence type="ECO:0000259" key="1">
    <source>
        <dbReference type="Pfam" id="PF02541"/>
    </source>
</evidence>
<protein>
    <recommendedName>
        <fullName evidence="5">Ppx/GppA phosphatase domain-containing protein</fullName>
    </recommendedName>
</protein>
<name>A0ABR3XFJ6_9PEZI</name>
<reference evidence="3 4" key="1">
    <citation type="journal article" date="2024" name="Commun. Biol.">
        <title>Comparative genomic analysis of thermophilic fungi reveals convergent evolutionary adaptations and gene losses.</title>
        <authorList>
            <person name="Steindorff A.S."/>
            <person name="Aguilar-Pontes M.V."/>
            <person name="Robinson A.J."/>
            <person name="Andreopoulos B."/>
            <person name="LaButti K."/>
            <person name="Kuo A."/>
            <person name="Mondo S."/>
            <person name="Riley R."/>
            <person name="Otillar R."/>
            <person name="Haridas S."/>
            <person name="Lipzen A."/>
            <person name="Grimwood J."/>
            <person name="Schmutz J."/>
            <person name="Clum A."/>
            <person name="Reid I.D."/>
            <person name="Moisan M.C."/>
            <person name="Butler G."/>
            <person name="Nguyen T.T.M."/>
            <person name="Dewar K."/>
            <person name="Conant G."/>
            <person name="Drula E."/>
            <person name="Henrissat B."/>
            <person name="Hansel C."/>
            <person name="Singer S."/>
            <person name="Hutchinson M.I."/>
            <person name="de Vries R.P."/>
            <person name="Natvig D.O."/>
            <person name="Powell A.J."/>
            <person name="Tsang A."/>
            <person name="Grigoriev I.V."/>
        </authorList>
    </citation>
    <scope>NUCLEOTIDE SEQUENCE [LARGE SCALE GENOMIC DNA]</scope>
    <source>
        <strain evidence="3 4">ATCC 24622</strain>
    </source>
</reference>
<dbReference type="SUPFAM" id="SSF53067">
    <property type="entry name" value="Actin-like ATPase domain"/>
    <property type="match status" value="1"/>
</dbReference>
<dbReference type="Gene3D" id="3.30.420.150">
    <property type="entry name" value="Exopolyphosphatase. Domain 2"/>
    <property type="match status" value="1"/>
</dbReference>
<evidence type="ECO:0008006" key="5">
    <source>
        <dbReference type="Google" id="ProtNLM"/>
    </source>
</evidence>
<dbReference type="InterPro" id="IPR043129">
    <property type="entry name" value="ATPase_NBD"/>
</dbReference>
<dbReference type="InterPro" id="IPR057512">
    <property type="entry name" value="RTG2_C"/>
</dbReference>
<evidence type="ECO:0000313" key="3">
    <source>
        <dbReference type="EMBL" id="KAL1874399.1"/>
    </source>
</evidence>
<dbReference type="InterPro" id="IPR050273">
    <property type="entry name" value="GppA/Ppx_hydrolase"/>
</dbReference>
<evidence type="ECO:0000313" key="4">
    <source>
        <dbReference type="Proteomes" id="UP001586593"/>
    </source>
</evidence>
<keyword evidence="4" id="KW-1185">Reference proteome</keyword>
<dbReference type="InterPro" id="IPR003695">
    <property type="entry name" value="Ppx_GppA_N"/>
</dbReference>
<proteinExistence type="predicted"/>
<dbReference type="Pfam" id="PF23566">
    <property type="entry name" value="RTG2_C"/>
    <property type="match status" value="1"/>
</dbReference>
<dbReference type="Proteomes" id="UP001586593">
    <property type="component" value="Unassembled WGS sequence"/>
</dbReference>
<dbReference type="EMBL" id="JAZHXJ010000106">
    <property type="protein sequence ID" value="KAL1874399.1"/>
    <property type="molecule type" value="Genomic_DNA"/>
</dbReference>
<gene>
    <name evidence="3" type="ORF">VTK73DRAFT_372</name>
</gene>
<accession>A0ABR3XFJ6</accession>
<feature type="domain" description="RTG2 C-terminal" evidence="2">
    <location>
        <begin position="290"/>
        <end position="451"/>
    </location>
</feature>
<comment type="caution">
    <text evidence="3">The sequence shown here is derived from an EMBL/GenBank/DDBJ whole genome shotgun (WGS) entry which is preliminary data.</text>
</comment>
<feature type="domain" description="Ppx/GppA phosphatase N-terminal" evidence="1">
    <location>
        <begin position="1"/>
        <end position="258"/>
    </location>
</feature>
<dbReference type="PANTHER" id="PTHR30005:SF0">
    <property type="entry name" value="RETROGRADE REGULATION PROTEIN 2"/>
    <property type="match status" value="1"/>
</dbReference>